<keyword evidence="2" id="KW-1185">Reference proteome</keyword>
<dbReference type="EMBL" id="CP001154">
    <property type="protein sequence ID" value="ACO75836.1"/>
    <property type="molecule type" value="Genomic_DNA"/>
</dbReference>
<sequence>MSCLPHRAPFDGAFSFAGLTVMRGMTNDVPSCQGEFTHAD</sequence>
<dbReference type="KEGG" id="lhk:LHK_02857"/>
<dbReference type="HOGENOM" id="CLU_3291735_0_0_4"/>
<evidence type="ECO:0000313" key="1">
    <source>
        <dbReference type="EMBL" id="ACO75836.1"/>
    </source>
</evidence>
<accession>C1D4P5</accession>
<gene>
    <name evidence="1" type="ordered locus">LHK_02857</name>
</gene>
<name>C1D4P5_LARHH</name>
<evidence type="ECO:0000313" key="2">
    <source>
        <dbReference type="Proteomes" id="UP000002010"/>
    </source>
</evidence>
<dbReference type="STRING" id="557598.LHK_02857"/>
<organism evidence="1 2">
    <name type="scientific">Laribacter hongkongensis (strain HLHK9)</name>
    <dbReference type="NCBI Taxonomy" id="557598"/>
    <lineage>
        <taxon>Bacteria</taxon>
        <taxon>Pseudomonadati</taxon>
        <taxon>Pseudomonadota</taxon>
        <taxon>Betaproteobacteria</taxon>
        <taxon>Neisseriales</taxon>
        <taxon>Aquaspirillaceae</taxon>
        <taxon>Laribacter</taxon>
    </lineage>
</organism>
<protein>
    <submittedName>
        <fullName evidence="1">Uncharacterized protein</fullName>
    </submittedName>
</protein>
<dbReference type="Proteomes" id="UP000002010">
    <property type="component" value="Chromosome"/>
</dbReference>
<reference evidence="1 2" key="1">
    <citation type="journal article" date="2009" name="PLoS Genet.">
        <title>The complete genome and proteome of Laribacter hongkongensis reveal potential mechanisms for adaptations to different temperatures and habitats.</title>
        <authorList>
            <person name="Woo P.C."/>
            <person name="Lau S.K."/>
            <person name="Tse H."/>
            <person name="Teng J.L."/>
            <person name="Curreem S.O."/>
            <person name="Tsang A.K."/>
            <person name="Fan R.Y."/>
            <person name="Wong G.K."/>
            <person name="Huang Y."/>
            <person name="Loman N.J."/>
            <person name="Snyder L.A."/>
            <person name="Cai J.J."/>
            <person name="Huang J.D."/>
            <person name="Mak W."/>
            <person name="Pallen M.J."/>
            <person name="Lok S."/>
            <person name="Yuen K.Y."/>
        </authorList>
    </citation>
    <scope>NUCLEOTIDE SEQUENCE [LARGE SCALE GENOMIC DNA]</scope>
    <source>
        <strain evidence="1 2">HLHK9</strain>
    </source>
</reference>
<dbReference type="AlphaFoldDB" id="C1D4P5"/>
<proteinExistence type="predicted"/>